<feature type="domain" description="HTH merR-type" evidence="2">
    <location>
        <begin position="12"/>
        <end position="80"/>
    </location>
</feature>
<evidence type="ECO:0000313" key="4">
    <source>
        <dbReference type="Proteomes" id="UP000570514"/>
    </source>
</evidence>
<dbReference type="Gene3D" id="1.10.1660.10">
    <property type="match status" value="1"/>
</dbReference>
<dbReference type="GO" id="GO:0003700">
    <property type="term" value="F:DNA-binding transcription factor activity"/>
    <property type="evidence" value="ECO:0007669"/>
    <property type="project" value="InterPro"/>
</dbReference>
<dbReference type="InterPro" id="IPR000551">
    <property type="entry name" value="MerR-type_HTH_dom"/>
</dbReference>
<dbReference type="SMART" id="SM00422">
    <property type="entry name" value="HTH_MERR"/>
    <property type="match status" value="1"/>
</dbReference>
<dbReference type="Pfam" id="PF07739">
    <property type="entry name" value="TipAS"/>
    <property type="match status" value="1"/>
</dbReference>
<organism evidence="3 4">
    <name type="scientific">Rhizomicrobium palustre</name>
    <dbReference type="NCBI Taxonomy" id="189966"/>
    <lineage>
        <taxon>Bacteria</taxon>
        <taxon>Pseudomonadati</taxon>
        <taxon>Pseudomonadota</taxon>
        <taxon>Alphaproteobacteria</taxon>
        <taxon>Micropepsales</taxon>
        <taxon>Micropepsaceae</taxon>
        <taxon>Rhizomicrobium</taxon>
    </lineage>
</organism>
<dbReference type="PROSITE" id="PS50937">
    <property type="entry name" value="HTH_MERR_2"/>
    <property type="match status" value="1"/>
</dbReference>
<proteinExistence type="predicted"/>
<reference evidence="3 4" key="1">
    <citation type="submission" date="2020-03" db="EMBL/GenBank/DDBJ databases">
        <title>Genomic Encyclopedia of Type Strains, Phase IV (KMG-IV): sequencing the most valuable type-strain genomes for metagenomic binning, comparative biology and taxonomic classification.</title>
        <authorList>
            <person name="Goeker M."/>
        </authorList>
    </citation>
    <scope>NUCLEOTIDE SEQUENCE [LARGE SCALE GENOMIC DNA]</scope>
    <source>
        <strain evidence="3 4">DSM 19867</strain>
    </source>
</reference>
<keyword evidence="4" id="KW-1185">Reference proteome</keyword>
<keyword evidence="1 3" id="KW-0238">DNA-binding</keyword>
<dbReference type="CDD" id="cd00592">
    <property type="entry name" value="HTH_MerR-like"/>
    <property type="match status" value="1"/>
</dbReference>
<protein>
    <submittedName>
        <fullName evidence="3">DNA-binding transcriptional MerR regulator</fullName>
    </submittedName>
</protein>
<dbReference type="AlphaFoldDB" id="A0A846N4J8"/>
<evidence type="ECO:0000256" key="1">
    <source>
        <dbReference type="ARBA" id="ARBA00023125"/>
    </source>
</evidence>
<dbReference type="InterPro" id="IPR009061">
    <property type="entry name" value="DNA-bd_dom_put_sf"/>
</dbReference>
<evidence type="ECO:0000313" key="3">
    <source>
        <dbReference type="EMBL" id="NIK89970.1"/>
    </source>
</evidence>
<dbReference type="PANTHER" id="PTHR30204">
    <property type="entry name" value="REDOX-CYCLING DRUG-SENSING TRANSCRIPTIONAL ACTIVATOR SOXR"/>
    <property type="match status" value="1"/>
</dbReference>
<dbReference type="PRINTS" id="PR00040">
    <property type="entry name" value="HTHMERR"/>
</dbReference>
<comment type="caution">
    <text evidence="3">The sequence shown here is derived from an EMBL/GenBank/DDBJ whole genome shotgun (WGS) entry which is preliminary data.</text>
</comment>
<gene>
    <name evidence="3" type="ORF">FHS83_003288</name>
</gene>
<dbReference type="PROSITE" id="PS00552">
    <property type="entry name" value="HTH_MERR_1"/>
    <property type="match status" value="1"/>
</dbReference>
<name>A0A846N4J8_9PROT</name>
<dbReference type="InterPro" id="IPR012925">
    <property type="entry name" value="TipAS_dom"/>
</dbReference>
<dbReference type="RefSeq" id="WP_167084130.1">
    <property type="nucleotide sequence ID" value="NZ_BAAADC010000001.1"/>
</dbReference>
<dbReference type="Proteomes" id="UP000570514">
    <property type="component" value="Unassembled WGS sequence"/>
</dbReference>
<dbReference type="GO" id="GO:0003677">
    <property type="term" value="F:DNA binding"/>
    <property type="evidence" value="ECO:0007669"/>
    <property type="project" value="UniProtKB-KW"/>
</dbReference>
<dbReference type="EMBL" id="JAASRM010000001">
    <property type="protein sequence ID" value="NIK89970.1"/>
    <property type="molecule type" value="Genomic_DNA"/>
</dbReference>
<dbReference type="InterPro" id="IPR047057">
    <property type="entry name" value="MerR_fam"/>
</dbReference>
<accession>A0A846N4J8</accession>
<evidence type="ECO:0000259" key="2">
    <source>
        <dbReference type="PROSITE" id="PS50937"/>
    </source>
</evidence>
<dbReference type="Pfam" id="PF13411">
    <property type="entry name" value="MerR_1"/>
    <property type="match status" value="1"/>
</dbReference>
<dbReference type="PANTHER" id="PTHR30204:SF97">
    <property type="entry name" value="MERR FAMILY REGULATORY PROTEIN"/>
    <property type="match status" value="1"/>
</dbReference>
<sequence length="265" mass="28761">MNKLMTTPSDIHLSPAEAARKLGVSAKALRLYERHGLVKPIRAENGWRAYGPAEMARLHQVLALKGLGLPLARIGTLLQGQFASLDAILELQESVLARDVGRLGHALELVRAARAKLATGQDLSVDDLSNLTTETTMTAKPTAEELNALFDPISAKHFSPEELAEIKQRKFDQNAATQRWDALIAEAKALMKIGDPASPAALDLARRWRALVLEFTGGDSAVQGKLTSVWKEAFATPDVAPKLPFGPELMGFVMQAQAKLKELEA</sequence>
<dbReference type="SUPFAM" id="SSF46955">
    <property type="entry name" value="Putative DNA-binding domain"/>
    <property type="match status" value="1"/>
</dbReference>